<dbReference type="EMBL" id="OV170228">
    <property type="protein sequence ID" value="CAH0730146.1"/>
    <property type="molecule type" value="Genomic_DNA"/>
</dbReference>
<name>A0A8J9V0Z2_9NEOP</name>
<evidence type="ECO:0000259" key="2">
    <source>
        <dbReference type="SMART" id="SM00868"/>
    </source>
</evidence>
<dbReference type="GO" id="GO:0005634">
    <property type="term" value="C:nucleus"/>
    <property type="evidence" value="ECO:0007669"/>
    <property type="project" value="InterPro"/>
</dbReference>
<dbReference type="GO" id="GO:0008270">
    <property type="term" value="F:zinc ion binding"/>
    <property type="evidence" value="ECO:0007669"/>
    <property type="project" value="InterPro"/>
</dbReference>
<evidence type="ECO:0000313" key="3">
    <source>
        <dbReference type="EMBL" id="CAH0730146.1"/>
    </source>
</evidence>
<reference evidence="3" key="1">
    <citation type="submission" date="2021-12" db="EMBL/GenBank/DDBJ databases">
        <authorList>
            <person name="Martin H S."/>
        </authorList>
    </citation>
    <scope>NUCLEOTIDE SEQUENCE</scope>
</reference>
<feature type="domain" description="ZAD" evidence="2">
    <location>
        <begin position="15"/>
        <end position="91"/>
    </location>
</feature>
<dbReference type="SMART" id="SM00868">
    <property type="entry name" value="zf-AD"/>
    <property type="match status" value="1"/>
</dbReference>
<dbReference type="InterPro" id="IPR012934">
    <property type="entry name" value="Znf_AD"/>
</dbReference>
<evidence type="ECO:0000313" key="4">
    <source>
        <dbReference type="Proteomes" id="UP000838878"/>
    </source>
</evidence>
<dbReference type="AlphaFoldDB" id="A0A8J9V0Z2"/>
<feature type="region of interest" description="Disordered" evidence="1">
    <location>
        <begin position="341"/>
        <end position="365"/>
    </location>
</feature>
<protein>
    <recommendedName>
        <fullName evidence="2">ZAD domain-containing protein</fullName>
    </recommendedName>
</protein>
<sequence length="365" mass="41404">MEAGIMVETLPILGSCILCLKEGVVNSMLIKHENKKESYTDMLFKCFCIDIAILELDDTKCLICHSCIQQLESSLKFREQAETSLKALEVTIRLKQTDEAYESVKIETTSTEVAFNQVLNDVGEDLTSVISYTKDFQDENSDGDILRNVKLEDDIDFDDTEADESSESVKIETTSTEVAFNQALNGVGEDLAVIGYSKDIQNQESGSDTDSEHESGAPGPSTKKKSRTEILHKECVTTYSKQNFKPGETQSTDNESRRLNRAPKTSAERGREFRARRALLKQQIKQQQELDAIVEIATEYFRSDGPSEDNQVHGPSEIRIIEKRARSAEATRRWREKKNALVNHKKKQAKTAAQRMREYRQRKKM</sequence>
<proteinExistence type="predicted"/>
<accession>A0A8J9V0Z2</accession>
<gene>
    <name evidence="3" type="ORF">BINO364_LOCUS15161</name>
</gene>
<dbReference type="OrthoDB" id="7462636at2759"/>
<keyword evidence="4" id="KW-1185">Reference proteome</keyword>
<organism evidence="3 4">
    <name type="scientific">Brenthis ino</name>
    <name type="common">lesser marbled fritillary</name>
    <dbReference type="NCBI Taxonomy" id="405034"/>
    <lineage>
        <taxon>Eukaryota</taxon>
        <taxon>Metazoa</taxon>
        <taxon>Ecdysozoa</taxon>
        <taxon>Arthropoda</taxon>
        <taxon>Hexapoda</taxon>
        <taxon>Insecta</taxon>
        <taxon>Pterygota</taxon>
        <taxon>Neoptera</taxon>
        <taxon>Endopterygota</taxon>
        <taxon>Lepidoptera</taxon>
        <taxon>Glossata</taxon>
        <taxon>Ditrysia</taxon>
        <taxon>Papilionoidea</taxon>
        <taxon>Nymphalidae</taxon>
        <taxon>Heliconiinae</taxon>
        <taxon>Argynnini</taxon>
        <taxon>Brenthis</taxon>
    </lineage>
</organism>
<feature type="compositionally biased region" description="Polar residues" evidence="1">
    <location>
        <begin position="237"/>
        <end position="253"/>
    </location>
</feature>
<feature type="non-terminal residue" evidence="3">
    <location>
        <position position="365"/>
    </location>
</feature>
<feature type="region of interest" description="Disordered" evidence="1">
    <location>
        <begin position="201"/>
        <end position="272"/>
    </location>
</feature>
<dbReference type="Proteomes" id="UP000838878">
    <property type="component" value="Chromosome 8"/>
</dbReference>
<evidence type="ECO:0000256" key="1">
    <source>
        <dbReference type="SAM" id="MobiDB-lite"/>
    </source>
</evidence>